<reference evidence="2 3" key="1">
    <citation type="submission" date="2018-11" db="EMBL/GenBank/DDBJ databases">
        <title>Novel Erysipelotrichaceae bacterium isolated from small intestine of a swine.</title>
        <authorList>
            <person name="Kim J.S."/>
            <person name="Choe H."/>
            <person name="Lee Y.R."/>
            <person name="Kim K.M."/>
            <person name="Park D.S."/>
        </authorList>
    </citation>
    <scope>NUCLEOTIDE SEQUENCE [LARGE SCALE GENOMIC DNA]</scope>
    <source>
        <strain evidence="2 3">SG0102</strain>
    </source>
</reference>
<dbReference type="Proteomes" id="UP000268059">
    <property type="component" value="Chromosome"/>
</dbReference>
<feature type="transmembrane region" description="Helical" evidence="1">
    <location>
        <begin position="50"/>
        <end position="68"/>
    </location>
</feature>
<evidence type="ECO:0000313" key="2">
    <source>
        <dbReference type="EMBL" id="BBH26435.1"/>
    </source>
</evidence>
<dbReference type="AlphaFoldDB" id="A0A3G9JDE0"/>
<accession>A0A3G9JDE0</accession>
<evidence type="ECO:0000313" key="3">
    <source>
        <dbReference type="Proteomes" id="UP000268059"/>
    </source>
</evidence>
<dbReference type="EMBL" id="AP019309">
    <property type="protein sequence ID" value="BBH26435.1"/>
    <property type="molecule type" value="Genomic_DNA"/>
</dbReference>
<feature type="transmembrane region" description="Helical" evidence="1">
    <location>
        <begin position="26"/>
        <end position="44"/>
    </location>
</feature>
<protein>
    <submittedName>
        <fullName evidence="2">Uncharacterized protein</fullName>
    </submittedName>
</protein>
<dbReference type="KEGG" id="ebm:SG0102_13690"/>
<name>A0A3G9JDE0_9FIRM</name>
<proteinExistence type="predicted"/>
<sequence length="82" mass="9294">MLLLMKKNIVYNKGKEVSMNHKHLQMLVYTALLLGIGMILPGITMGIPHMAFEMATYGLIIGLLFARLRPQSLTTIYIFRSL</sequence>
<organism evidence="2 3">
    <name type="scientific">Intestinibaculum porci</name>
    <dbReference type="NCBI Taxonomy" id="2487118"/>
    <lineage>
        <taxon>Bacteria</taxon>
        <taxon>Bacillati</taxon>
        <taxon>Bacillota</taxon>
        <taxon>Erysipelotrichia</taxon>
        <taxon>Erysipelotrichales</taxon>
        <taxon>Erysipelotrichaceae</taxon>
        <taxon>Intestinibaculum</taxon>
    </lineage>
</organism>
<dbReference type="InParanoid" id="A0A3G9JDE0"/>
<keyword evidence="3" id="KW-1185">Reference proteome</keyword>
<keyword evidence="1" id="KW-0812">Transmembrane</keyword>
<gene>
    <name evidence="2" type="ORF">SG0102_13690</name>
</gene>
<evidence type="ECO:0000256" key="1">
    <source>
        <dbReference type="SAM" id="Phobius"/>
    </source>
</evidence>
<keyword evidence="1" id="KW-0472">Membrane</keyword>
<keyword evidence="1" id="KW-1133">Transmembrane helix</keyword>